<evidence type="ECO:0000313" key="3">
    <source>
        <dbReference type="Proteomes" id="UP001161405"/>
    </source>
</evidence>
<sequence>MAQTAKHQNNRYDSAAPKWGDKMRALGYYDGYLKFLSAGKSELRNDARIIDVGAGTASFAQAWIAVNGVPRELTLLDPSQEMLKRGRAALRRYEVEPVLVQAFLGEVDLELADDVLAAHVIEHCADPLIALTQLRDLLCRDGRLHLVVSKPHWCNAIIWLQWRHRTFQEDEILELVRKAGFEIELVYPFPSGPPSRTSRGIIAKRKGE</sequence>
<dbReference type="Pfam" id="PF08242">
    <property type="entry name" value="Methyltransf_12"/>
    <property type="match status" value="1"/>
</dbReference>
<name>A0ABQ5UQD4_9HYPH</name>
<accession>A0ABQ5UQD4</accession>
<keyword evidence="3" id="KW-1185">Reference proteome</keyword>
<dbReference type="EMBL" id="BSNI01000002">
    <property type="protein sequence ID" value="GLQ17005.1"/>
    <property type="molecule type" value="Genomic_DNA"/>
</dbReference>
<comment type="caution">
    <text evidence="2">The sequence shown here is derived from an EMBL/GenBank/DDBJ whole genome shotgun (WGS) entry which is preliminary data.</text>
</comment>
<gene>
    <name evidence="2" type="ORF">GCM10007879_12540</name>
</gene>
<dbReference type="InterPro" id="IPR013217">
    <property type="entry name" value="Methyltransf_12"/>
</dbReference>
<organism evidence="2 3">
    <name type="scientific">Maritalea porphyrae</name>
    <dbReference type="NCBI Taxonomy" id="880732"/>
    <lineage>
        <taxon>Bacteria</taxon>
        <taxon>Pseudomonadati</taxon>
        <taxon>Pseudomonadota</taxon>
        <taxon>Alphaproteobacteria</taxon>
        <taxon>Hyphomicrobiales</taxon>
        <taxon>Devosiaceae</taxon>
        <taxon>Maritalea</taxon>
    </lineage>
</organism>
<dbReference type="SUPFAM" id="SSF53335">
    <property type="entry name" value="S-adenosyl-L-methionine-dependent methyltransferases"/>
    <property type="match status" value="1"/>
</dbReference>
<dbReference type="RefSeq" id="WP_284362847.1">
    <property type="nucleotide sequence ID" value="NZ_BSNI01000002.1"/>
</dbReference>
<evidence type="ECO:0000259" key="1">
    <source>
        <dbReference type="Pfam" id="PF08242"/>
    </source>
</evidence>
<dbReference type="InterPro" id="IPR029063">
    <property type="entry name" value="SAM-dependent_MTases_sf"/>
</dbReference>
<protein>
    <recommendedName>
        <fullName evidence="1">Methyltransferase type 12 domain-containing protein</fullName>
    </recommendedName>
</protein>
<dbReference type="Proteomes" id="UP001161405">
    <property type="component" value="Unassembled WGS sequence"/>
</dbReference>
<dbReference type="CDD" id="cd02440">
    <property type="entry name" value="AdoMet_MTases"/>
    <property type="match status" value="1"/>
</dbReference>
<feature type="domain" description="Methyltransferase type 12" evidence="1">
    <location>
        <begin position="50"/>
        <end position="144"/>
    </location>
</feature>
<evidence type="ECO:0000313" key="2">
    <source>
        <dbReference type="EMBL" id="GLQ17005.1"/>
    </source>
</evidence>
<proteinExistence type="predicted"/>
<reference evidence="2" key="1">
    <citation type="journal article" date="2014" name="Int. J. Syst. Evol. Microbiol.">
        <title>Complete genome of a new Firmicutes species belonging to the dominant human colonic microbiota ('Ruminococcus bicirculans') reveals two chromosomes and a selective capacity to utilize plant glucans.</title>
        <authorList>
            <consortium name="NISC Comparative Sequencing Program"/>
            <person name="Wegmann U."/>
            <person name="Louis P."/>
            <person name="Goesmann A."/>
            <person name="Henrissat B."/>
            <person name="Duncan S.H."/>
            <person name="Flint H.J."/>
        </authorList>
    </citation>
    <scope>NUCLEOTIDE SEQUENCE</scope>
    <source>
        <strain evidence="2">NBRC 107169</strain>
    </source>
</reference>
<dbReference type="Gene3D" id="3.40.50.150">
    <property type="entry name" value="Vaccinia Virus protein VP39"/>
    <property type="match status" value="1"/>
</dbReference>
<reference evidence="2" key="2">
    <citation type="submission" date="2023-01" db="EMBL/GenBank/DDBJ databases">
        <title>Draft genome sequence of Maritalea porphyrae strain NBRC 107169.</title>
        <authorList>
            <person name="Sun Q."/>
            <person name="Mori K."/>
        </authorList>
    </citation>
    <scope>NUCLEOTIDE SEQUENCE</scope>
    <source>
        <strain evidence="2">NBRC 107169</strain>
    </source>
</reference>